<feature type="compositionally biased region" description="Polar residues" evidence="1">
    <location>
        <begin position="40"/>
        <end position="64"/>
    </location>
</feature>
<feature type="domain" description="BHLH" evidence="2">
    <location>
        <begin position="131"/>
        <end position="200"/>
    </location>
</feature>
<evidence type="ECO:0000313" key="4">
    <source>
        <dbReference type="Proteomes" id="UP000237631"/>
    </source>
</evidence>
<feature type="region of interest" description="Disordered" evidence="1">
    <location>
        <begin position="154"/>
        <end position="184"/>
    </location>
</feature>
<dbReference type="SUPFAM" id="SSF47459">
    <property type="entry name" value="HLH, helix-loop-helix DNA-binding domain"/>
    <property type="match status" value="1"/>
</dbReference>
<evidence type="ECO:0000256" key="1">
    <source>
        <dbReference type="SAM" id="MobiDB-lite"/>
    </source>
</evidence>
<dbReference type="InterPro" id="IPR036638">
    <property type="entry name" value="HLH_DNA-bd_sf"/>
</dbReference>
<proteinExistence type="predicted"/>
<feature type="compositionally biased region" description="Polar residues" evidence="1">
    <location>
        <begin position="121"/>
        <end position="131"/>
    </location>
</feature>
<gene>
    <name evidence="3" type="ORF">CBER1_03208</name>
</gene>
<dbReference type="AlphaFoldDB" id="A0A2S6CL97"/>
<feature type="region of interest" description="Disordered" evidence="1">
    <location>
        <begin position="1"/>
        <end position="76"/>
    </location>
</feature>
<reference evidence="4" key="1">
    <citation type="journal article" date="2017" name="bioRxiv">
        <title>Conservation of a gene cluster reveals novel cercosporin biosynthetic mechanisms and extends production to the genus Colletotrichum.</title>
        <authorList>
            <person name="de Jonge R."/>
            <person name="Ebert M.K."/>
            <person name="Huitt-Roehl C.R."/>
            <person name="Pal P."/>
            <person name="Suttle J.C."/>
            <person name="Spanner R.E."/>
            <person name="Neubauer J.D."/>
            <person name="Jurick W.M.II."/>
            <person name="Stott K.A."/>
            <person name="Secor G.A."/>
            <person name="Thomma B.P.H.J."/>
            <person name="Van de Peer Y."/>
            <person name="Townsend C.A."/>
            <person name="Bolton M.D."/>
        </authorList>
    </citation>
    <scope>NUCLEOTIDE SEQUENCE [LARGE SCALE GENOMIC DNA]</scope>
    <source>
        <strain evidence="4">CBS538.71</strain>
    </source>
</reference>
<feature type="compositionally biased region" description="Polar residues" evidence="1">
    <location>
        <begin position="8"/>
        <end position="22"/>
    </location>
</feature>
<feature type="region of interest" description="Disordered" evidence="1">
    <location>
        <begin position="108"/>
        <end position="138"/>
    </location>
</feature>
<dbReference type="Proteomes" id="UP000237631">
    <property type="component" value="Unassembled WGS sequence"/>
</dbReference>
<dbReference type="GO" id="GO:0046983">
    <property type="term" value="F:protein dimerization activity"/>
    <property type="evidence" value="ECO:0007669"/>
    <property type="project" value="InterPro"/>
</dbReference>
<protein>
    <recommendedName>
        <fullName evidence="2">BHLH domain-containing protein</fullName>
    </recommendedName>
</protein>
<dbReference type="PROSITE" id="PS50888">
    <property type="entry name" value="BHLH"/>
    <property type="match status" value="1"/>
</dbReference>
<dbReference type="EMBL" id="PNEN01000266">
    <property type="protein sequence ID" value="PPJ60489.1"/>
    <property type="molecule type" value="Genomic_DNA"/>
</dbReference>
<comment type="caution">
    <text evidence="3">The sequence shown here is derived from an EMBL/GenBank/DDBJ whole genome shotgun (WGS) entry which is preliminary data.</text>
</comment>
<evidence type="ECO:0000259" key="2">
    <source>
        <dbReference type="PROSITE" id="PS50888"/>
    </source>
</evidence>
<keyword evidence="4" id="KW-1185">Reference proteome</keyword>
<dbReference type="OrthoDB" id="2133190at2759"/>
<dbReference type="Pfam" id="PF00010">
    <property type="entry name" value="HLH"/>
    <property type="match status" value="1"/>
</dbReference>
<dbReference type="CDD" id="cd11395">
    <property type="entry name" value="bHLHzip_SREBP_like"/>
    <property type="match status" value="1"/>
</dbReference>
<organism evidence="3 4">
    <name type="scientific">Cercospora berteroae</name>
    <dbReference type="NCBI Taxonomy" id="357750"/>
    <lineage>
        <taxon>Eukaryota</taxon>
        <taxon>Fungi</taxon>
        <taxon>Dikarya</taxon>
        <taxon>Ascomycota</taxon>
        <taxon>Pezizomycotina</taxon>
        <taxon>Dothideomycetes</taxon>
        <taxon>Dothideomycetidae</taxon>
        <taxon>Mycosphaerellales</taxon>
        <taxon>Mycosphaerellaceae</taxon>
        <taxon>Cercospora</taxon>
    </lineage>
</organism>
<sequence length="239" mass="25866">MSSGRGGVESSQRGQNVEQNLWTGFPDSDGALPGAALSYTDPTPLQRSLVQEQPQSYGRPTNQAPDRPSGMMDARFCSANVWPPGTLNTAAVKNGDGSVWSQHIEGTVRTDAGNDPEVDQAPSSNKSSPTIPSRPHAAVEKRYRRTVNTKLQQLHAAIPPSGSFSLDPAERFRSSMDGSEPEQAAKPVVLDKAIQYTTHLIETYRKYDNDIETLRQQVRDWLGEEEGTSSPGSNKGSAG</sequence>
<name>A0A2S6CL97_9PEZI</name>
<dbReference type="InterPro" id="IPR011598">
    <property type="entry name" value="bHLH_dom"/>
</dbReference>
<dbReference type="Gene3D" id="4.10.280.10">
    <property type="entry name" value="Helix-loop-helix DNA-binding domain"/>
    <property type="match status" value="1"/>
</dbReference>
<accession>A0A2S6CL97</accession>
<evidence type="ECO:0000313" key="3">
    <source>
        <dbReference type="EMBL" id="PPJ60489.1"/>
    </source>
</evidence>